<dbReference type="EMBL" id="CP019070">
    <property type="protein sequence ID" value="APW66221.1"/>
    <property type="molecule type" value="Genomic_DNA"/>
</dbReference>
<dbReference type="STRING" id="1850254.LPB137_10380"/>
<dbReference type="InterPro" id="IPR001296">
    <property type="entry name" value="Glyco_trans_1"/>
</dbReference>
<name>A0A1P8KNZ3_9BACT</name>
<accession>A0A1P8KNZ3</accession>
<sequence length="372" mass="43329">MIKIVHIVLGKANPNRMNGVNKVVHNLASTQVRLGHQVIVIGLTNSFDEDHTIKRNYSLNLYTRKKYFLDNKLVEDIKKFDKNTIFHIHGGFIIDFYSISKMLYNLNHRYIFTSHGAYNKEAMNKRSLIKNIFFNLFDKKILERAWKVQFLGKSEYLHIDNLTTKINKVLIPNGQNLDELKFDFYQINSKNKPIFGFVGRIDSHTKGLDLLLKAFNIYKKEKGSGELWIVGDGPDLNDLKKVSEINNLANSVVFYGSKFGNEKLNLLSNMDVFVHTSRFEGFPMAVLEAAGLRKPLLISKETNFENYVEEFNCGLILKENNSNEIKDKLHQFQNILLSDELHIMGEKSYQMIKQHFSWEKINNELIEEKKWK</sequence>
<feature type="domain" description="Glycosyl transferase family 1" evidence="1">
    <location>
        <begin position="189"/>
        <end position="334"/>
    </location>
</feature>
<gene>
    <name evidence="3" type="ORF">LPB137_10380</name>
</gene>
<dbReference type="GO" id="GO:0016757">
    <property type="term" value="F:glycosyltransferase activity"/>
    <property type="evidence" value="ECO:0007669"/>
    <property type="project" value="InterPro"/>
</dbReference>
<proteinExistence type="predicted"/>
<dbReference type="Pfam" id="PF00534">
    <property type="entry name" value="Glycos_transf_1"/>
    <property type="match status" value="1"/>
</dbReference>
<dbReference type="OrthoDB" id="6286688at2"/>
<dbReference type="SUPFAM" id="SSF53756">
    <property type="entry name" value="UDP-Glycosyltransferase/glycogen phosphorylase"/>
    <property type="match status" value="1"/>
</dbReference>
<organism evidence="3 4">
    <name type="scientific">Poseidonibacter parvus</name>
    <dbReference type="NCBI Taxonomy" id="1850254"/>
    <lineage>
        <taxon>Bacteria</taxon>
        <taxon>Pseudomonadati</taxon>
        <taxon>Campylobacterota</taxon>
        <taxon>Epsilonproteobacteria</taxon>
        <taxon>Campylobacterales</taxon>
        <taxon>Arcobacteraceae</taxon>
        <taxon>Poseidonibacter</taxon>
    </lineage>
</organism>
<feature type="domain" description="Glycosyltransferase subfamily 4-like N-terminal" evidence="2">
    <location>
        <begin position="18"/>
        <end position="175"/>
    </location>
</feature>
<dbReference type="InterPro" id="IPR050194">
    <property type="entry name" value="Glycosyltransferase_grp1"/>
</dbReference>
<dbReference type="PANTHER" id="PTHR45947">
    <property type="entry name" value="SULFOQUINOVOSYL TRANSFERASE SQD2"/>
    <property type="match status" value="1"/>
</dbReference>
<dbReference type="AlphaFoldDB" id="A0A1P8KNZ3"/>
<dbReference type="InterPro" id="IPR028098">
    <property type="entry name" value="Glyco_trans_4-like_N"/>
</dbReference>
<evidence type="ECO:0000313" key="4">
    <source>
        <dbReference type="Proteomes" id="UP000186074"/>
    </source>
</evidence>
<evidence type="ECO:0000313" key="3">
    <source>
        <dbReference type="EMBL" id="APW66221.1"/>
    </source>
</evidence>
<dbReference type="CDD" id="cd03801">
    <property type="entry name" value="GT4_PimA-like"/>
    <property type="match status" value="1"/>
</dbReference>
<dbReference type="RefSeq" id="WP_076087736.1">
    <property type="nucleotide sequence ID" value="NZ_CP019070.1"/>
</dbReference>
<keyword evidence="4" id="KW-1185">Reference proteome</keyword>
<evidence type="ECO:0000259" key="2">
    <source>
        <dbReference type="Pfam" id="PF13439"/>
    </source>
</evidence>
<dbReference type="Proteomes" id="UP000186074">
    <property type="component" value="Chromosome"/>
</dbReference>
<evidence type="ECO:0008006" key="5">
    <source>
        <dbReference type="Google" id="ProtNLM"/>
    </source>
</evidence>
<reference evidence="3 4" key="1">
    <citation type="submission" date="2017-01" db="EMBL/GenBank/DDBJ databases">
        <title>Genome sequencing of Arcobacter sp. LPB0137.</title>
        <authorList>
            <person name="Lee G.-W."/>
            <person name="Yi H."/>
        </authorList>
    </citation>
    <scope>NUCLEOTIDE SEQUENCE [LARGE SCALE GENOMIC DNA]</scope>
    <source>
        <strain evidence="3 4">LPB0137</strain>
    </source>
</reference>
<dbReference type="PANTHER" id="PTHR45947:SF3">
    <property type="entry name" value="SULFOQUINOVOSYL TRANSFERASE SQD2"/>
    <property type="match status" value="1"/>
</dbReference>
<protein>
    <recommendedName>
        <fullName evidence="5">Glycosyl transferase family 1 domain-containing protein</fullName>
    </recommendedName>
</protein>
<dbReference type="Gene3D" id="3.40.50.2000">
    <property type="entry name" value="Glycogen Phosphorylase B"/>
    <property type="match status" value="2"/>
</dbReference>
<evidence type="ECO:0000259" key="1">
    <source>
        <dbReference type="Pfam" id="PF00534"/>
    </source>
</evidence>
<dbReference type="KEGG" id="alp:LPB137_10380"/>
<dbReference type="Pfam" id="PF13439">
    <property type="entry name" value="Glyco_transf_4"/>
    <property type="match status" value="1"/>
</dbReference>